<evidence type="ECO:0000313" key="4">
    <source>
        <dbReference type="Proteomes" id="UP000812277"/>
    </source>
</evidence>
<dbReference type="PROSITE" id="PS51257">
    <property type="entry name" value="PROKAR_LIPOPROTEIN"/>
    <property type="match status" value="1"/>
</dbReference>
<gene>
    <name evidence="3" type="ORF">K0T92_04150</name>
</gene>
<comment type="caution">
    <text evidence="3">The sequence shown here is derived from an EMBL/GenBank/DDBJ whole genome shotgun (WGS) entry which is preliminary data.</text>
</comment>
<keyword evidence="2" id="KW-0732">Signal</keyword>
<evidence type="ECO:0000256" key="2">
    <source>
        <dbReference type="SAM" id="SignalP"/>
    </source>
</evidence>
<feature type="signal peptide" evidence="2">
    <location>
        <begin position="1"/>
        <end position="27"/>
    </location>
</feature>
<protein>
    <recommendedName>
        <fullName evidence="5">Lipoprotein</fullName>
    </recommendedName>
</protein>
<proteinExistence type="predicted"/>
<dbReference type="Proteomes" id="UP000812277">
    <property type="component" value="Unassembled WGS sequence"/>
</dbReference>
<dbReference type="EMBL" id="JAHZIJ010000001">
    <property type="protein sequence ID" value="MBW7473924.1"/>
    <property type="molecule type" value="Genomic_DNA"/>
</dbReference>
<keyword evidence="4" id="KW-1185">Reference proteome</keyword>
<name>A0ABS7D1V7_9BACL</name>
<feature type="chain" id="PRO_5045324880" description="Lipoprotein" evidence="2">
    <location>
        <begin position="28"/>
        <end position="319"/>
    </location>
</feature>
<feature type="region of interest" description="Disordered" evidence="1">
    <location>
        <begin position="40"/>
        <end position="72"/>
    </location>
</feature>
<evidence type="ECO:0000313" key="3">
    <source>
        <dbReference type="EMBL" id="MBW7473924.1"/>
    </source>
</evidence>
<accession>A0ABS7D1V7</accession>
<dbReference type="RefSeq" id="WP_219871106.1">
    <property type="nucleotide sequence ID" value="NZ_JAHZIJ010000001.1"/>
</dbReference>
<evidence type="ECO:0008006" key="5">
    <source>
        <dbReference type="Google" id="ProtNLM"/>
    </source>
</evidence>
<sequence>MIVKAIAKWRYTLIVACVILGMALASCGVNDPGRAHIKGPDASTGSMAADSNMDSKLSGAPDGDADSNLGESHQEYTFPKSVKLQFQPVEISELSKEQAGGTWEHTQTIPFGEIDGEPVLLEVYKTHDEEALCGLSYERVVLVEYKKEKYRYQDCFMGSLEEEHPEQHAALFLLGYKHEENRDSTRIVHGAVELSANGPGRMVYFYFDVGQGRWYGFEDWGFPRVVDLDGDGTAELVNQFQGLHMSWPDVTVYRWTNRSLEKSPPLKSALGVPNASYSTAMLDDQARINITAVMNVEHEYNVTASYRYNDGELKRVDVE</sequence>
<evidence type="ECO:0000256" key="1">
    <source>
        <dbReference type="SAM" id="MobiDB-lite"/>
    </source>
</evidence>
<reference evidence="3 4" key="1">
    <citation type="submission" date="2021-07" db="EMBL/GenBank/DDBJ databases">
        <title>Paenibacillus radiodurans sp. nov., isolated from the southeastern edge of Tengger Desert.</title>
        <authorList>
            <person name="Zhang G."/>
        </authorList>
    </citation>
    <scope>NUCLEOTIDE SEQUENCE [LARGE SCALE GENOMIC DNA]</scope>
    <source>
        <strain evidence="3 4">DT7-4</strain>
    </source>
</reference>
<organism evidence="3 4">
    <name type="scientific">Paenibacillus oenotherae</name>
    <dbReference type="NCBI Taxonomy" id="1435645"/>
    <lineage>
        <taxon>Bacteria</taxon>
        <taxon>Bacillati</taxon>
        <taxon>Bacillota</taxon>
        <taxon>Bacilli</taxon>
        <taxon>Bacillales</taxon>
        <taxon>Paenibacillaceae</taxon>
        <taxon>Paenibacillus</taxon>
    </lineage>
</organism>